<organism evidence="1 2">
    <name type="scientific">Zostera marina</name>
    <name type="common">Eelgrass</name>
    <dbReference type="NCBI Taxonomy" id="29655"/>
    <lineage>
        <taxon>Eukaryota</taxon>
        <taxon>Viridiplantae</taxon>
        <taxon>Streptophyta</taxon>
        <taxon>Embryophyta</taxon>
        <taxon>Tracheophyta</taxon>
        <taxon>Spermatophyta</taxon>
        <taxon>Magnoliopsida</taxon>
        <taxon>Liliopsida</taxon>
        <taxon>Zosteraceae</taxon>
        <taxon>Zostera</taxon>
    </lineage>
</organism>
<dbReference type="PANTHER" id="PTHR46328:SF30">
    <property type="entry name" value="OS04G0641500 PROTEIN"/>
    <property type="match status" value="1"/>
</dbReference>
<keyword evidence="2" id="KW-1185">Reference proteome</keyword>
<reference evidence="2" key="1">
    <citation type="journal article" date="2016" name="Nature">
        <title>The genome of the seagrass Zostera marina reveals angiosperm adaptation to the sea.</title>
        <authorList>
            <person name="Olsen J.L."/>
            <person name="Rouze P."/>
            <person name="Verhelst B."/>
            <person name="Lin Y.-C."/>
            <person name="Bayer T."/>
            <person name="Collen J."/>
            <person name="Dattolo E."/>
            <person name="De Paoli E."/>
            <person name="Dittami S."/>
            <person name="Maumus F."/>
            <person name="Michel G."/>
            <person name="Kersting A."/>
            <person name="Lauritano C."/>
            <person name="Lohaus R."/>
            <person name="Toepel M."/>
            <person name="Tonon T."/>
            <person name="Vanneste K."/>
            <person name="Amirebrahimi M."/>
            <person name="Brakel J."/>
            <person name="Bostroem C."/>
            <person name="Chovatia M."/>
            <person name="Grimwood J."/>
            <person name="Jenkins J.W."/>
            <person name="Jueterbock A."/>
            <person name="Mraz A."/>
            <person name="Stam W.T."/>
            <person name="Tice H."/>
            <person name="Bornberg-Bauer E."/>
            <person name="Green P.J."/>
            <person name="Pearson G.A."/>
            <person name="Procaccini G."/>
            <person name="Duarte C.M."/>
            <person name="Schmutz J."/>
            <person name="Reusch T.B.H."/>
            <person name="Van de Peer Y."/>
        </authorList>
    </citation>
    <scope>NUCLEOTIDE SEQUENCE [LARGE SCALE GENOMIC DNA]</scope>
    <source>
        <strain evidence="2">cv. Finnish</strain>
    </source>
</reference>
<comment type="caution">
    <text evidence="1">The sequence shown here is derived from an EMBL/GenBank/DDBJ whole genome shotgun (WGS) entry which is preliminary data.</text>
</comment>
<evidence type="ECO:0000313" key="1">
    <source>
        <dbReference type="EMBL" id="KMZ76226.1"/>
    </source>
</evidence>
<dbReference type="OrthoDB" id="1894539at2759"/>
<sequence length="63" mass="7013">MSFNTLVDAENFYYRYAGHIVFSVRKSTTFSNTDGITRRTLVCSQEGKSNAIIPSATSSSKKK</sequence>
<accession>A0A0K9Q4M3</accession>
<evidence type="ECO:0008006" key="3">
    <source>
        <dbReference type="Google" id="ProtNLM"/>
    </source>
</evidence>
<proteinExistence type="predicted"/>
<gene>
    <name evidence="1" type="ORF">ZOSMA_105G00560</name>
</gene>
<dbReference type="PANTHER" id="PTHR46328">
    <property type="entry name" value="FAR-RED IMPAIRED RESPONSIVE (FAR1) FAMILY PROTEIN-RELATED"/>
    <property type="match status" value="1"/>
</dbReference>
<dbReference type="Proteomes" id="UP000036987">
    <property type="component" value="Unassembled WGS sequence"/>
</dbReference>
<evidence type="ECO:0000313" key="2">
    <source>
        <dbReference type="Proteomes" id="UP000036987"/>
    </source>
</evidence>
<dbReference type="EMBL" id="LFYR01000069">
    <property type="protein sequence ID" value="KMZ76226.1"/>
    <property type="molecule type" value="Genomic_DNA"/>
</dbReference>
<protein>
    <recommendedName>
        <fullName evidence="3">FAR1 domain-containing protein</fullName>
    </recommendedName>
</protein>
<name>A0A0K9Q4M3_ZOSMR</name>
<dbReference type="AlphaFoldDB" id="A0A0K9Q4M3"/>